<dbReference type="RefSeq" id="WP_200345588.1">
    <property type="nucleotide sequence ID" value="NZ_NRSJ01000010.1"/>
</dbReference>
<name>A0AAJ0U332_9GAMM</name>
<evidence type="ECO:0000256" key="1">
    <source>
        <dbReference type="SAM" id="Coils"/>
    </source>
</evidence>
<keyword evidence="3" id="KW-1185">Reference proteome</keyword>
<dbReference type="Pfam" id="PF12644">
    <property type="entry name" value="DUF3782"/>
    <property type="match status" value="1"/>
</dbReference>
<dbReference type="PANTHER" id="PTHR34314">
    <property type="entry name" value="CRENARCHAEAL PROTEIN, PUTATIVE-RELATED"/>
    <property type="match status" value="1"/>
</dbReference>
<evidence type="ECO:0000313" key="3">
    <source>
        <dbReference type="Proteomes" id="UP001296776"/>
    </source>
</evidence>
<dbReference type="Proteomes" id="UP001296776">
    <property type="component" value="Unassembled WGS sequence"/>
</dbReference>
<reference evidence="2" key="2">
    <citation type="journal article" date="2020" name="Microorganisms">
        <title>Osmotic Adaptation and Compatible Solute Biosynthesis of Phototrophic Bacteria as Revealed from Genome Analyses.</title>
        <authorList>
            <person name="Imhoff J.F."/>
            <person name="Rahn T."/>
            <person name="Kunzel S."/>
            <person name="Keller A."/>
            <person name="Neulinger S.C."/>
        </authorList>
    </citation>
    <scope>NUCLEOTIDE SEQUENCE</scope>
    <source>
        <strain evidence="2">DSM 11080</strain>
    </source>
</reference>
<dbReference type="SUPFAM" id="SSF52980">
    <property type="entry name" value="Restriction endonuclease-like"/>
    <property type="match status" value="1"/>
</dbReference>
<reference evidence="2" key="1">
    <citation type="submission" date="2017-08" db="EMBL/GenBank/DDBJ databases">
        <authorList>
            <person name="Imhoff J.F."/>
            <person name="Rahn T."/>
            <person name="Kuenzel S."/>
            <person name="Neulinger S.C."/>
        </authorList>
    </citation>
    <scope>NUCLEOTIDE SEQUENCE</scope>
    <source>
        <strain evidence="2">DSM 11080</strain>
    </source>
</reference>
<gene>
    <name evidence="2" type="ORF">CKO40_07550</name>
</gene>
<feature type="coiled-coil region" evidence="1">
    <location>
        <begin position="61"/>
        <end position="88"/>
    </location>
</feature>
<dbReference type="InterPro" id="IPR011335">
    <property type="entry name" value="Restrct_endonuc-II-like"/>
</dbReference>
<accession>A0AAJ0U332</accession>
<dbReference type="InterPro" id="IPR024271">
    <property type="entry name" value="DUF3782"/>
</dbReference>
<dbReference type="EMBL" id="NRSJ01000010">
    <property type="protein sequence ID" value="MBK1704394.1"/>
    <property type="molecule type" value="Genomic_DNA"/>
</dbReference>
<organism evidence="2 3">
    <name type="scientific">Halochromatium glycolicum</name>
    <dbReference type="NCBI Taxonomy" id="85075"/>
    <lineage>
        <taxon>Bacteria</taxon>
        <taxon>Pseudomonadati</taxon>
        <taxon>Pseudomonadota</taxon>
        <taxon>Gammaproteobacteria</taxon>
        <taxon>Chromatiales</taxon>
        <taxon>Chromatiaceae</taxon>
        <taxon>Halochromatium</taxon>
    </lineage>
</organism>
<evidence type="ECO:0008006" key="4">
    <source>
        <dbReference type="Google" id="ProtNLM"/>
    </source>
</evidence>
<dbReference type="PANTHER" id="PTHR34314:SF6">
    <property type="entry name" value="DUF3782 DOMAIN-CONTAINING PROTEIN"/>
    <property type="match status" value="1"/>
</dbReference>
<dbReference type="AlphaFoldDB" id="A0AAJ0U332"/>
<sequence>MSIDEIKSQLQAELPALLQQDTGFRHWLEDLIRRTAVPAERFDDRFDRMLRELAADREEQARKWDKQDRQWEEQNRKWEEQNRKWEEQNRFNHQLLDEIKQTRTRQEQGIGALGARWGLASEASFRSALKGILEKSFGVEVINVNEFDDEGTVFGVPDQVEIDIIVRNGDLILCELKSSMSKSDIYTFDRKVQYYQRRHGREVSRKLVISPMVRPEARPVAERLGIEVFGSADEVADL</sequence>
<evidence type="ECO:0000313" key="2">
    <source>
        <dbReference type="EMBL" id="MBK1704394.1"/>
    </source>
</evidence>
<dbReference type="InterPro" id="IPR012431">
    <property type="entry name" value="PDDEXK_10"/>
</dbReference>
<proteinExistence type="predicted"/>
<keyword evidence="1" id="KW-0175">Coiled coil</keyword>
<dbReference type="Pfam" id="PF07788">
    <property type="entry name" value="PDDEXK_10"/>
    <property type="match status" value="1"/>
</dbReference>
<protein>
    <recommendedName>
        <fullName evidence="4">DUF3782 domain-containing protein</fullName>
    </recommendedName>
</protein>
<comment type="caution">
    <text evidence="2">The sequence shown here is derived from an EMBL/GenBank/DDBJ whole genome shotgun (WGS) entry which is preliminary data.</text>
</comment>